<dbReference type="Proteomes" id="UP001225034">
    <property type="component" value="Unassembled WGS sequence"/>
</dbReference>
<sequence>MIREDMYPLVNRFIVCSTTRNVIERHLRKLPTERLRMMSYELGKELHDIKKEMHARDVKLAKVPSSSTDFYGYTLYHKGWRSEHQVLKVIIQQDVETLLEELKQKTAKKKESNH</sequence>
<protein>
    <submittedName>
        <fullName evidence="1">Uncharacterized protein</fullName>
    </submittedName>
</protein>
<name>A0ABT9YIB3_9BACI</name>
<evidence type="ECO:0000313" key="2">
    <source>
        <dbReference type="Proteomes" id="UP001225034"/>
    </source>
</evidence>
<comment type="caution">
    <text evidence="1">The sequence shown here is derived from an EMBL/GenBank/DDBJ whole genome shotgun (WGS) entry which is preliminary data.</text>
</comment>
<gene>
    <name evidence="1" type="ORF">J2S05_002247</name>
</gene>
<dbReference type="EMBL" id="JAUSUA010000003">
    <property type="protein sequence ID" value="MDQ0207446.1"/>
    <property type="molecule type" value="Genomic_DNA"/>
</dbReference>
<dbReference type="InterPro" id="IPR058600">
    <property type="entry name" value="YhjD-like"/>
</dbReference>
<dbReference type="Pfam" id="PF26325">
    <property type="entry name" value="YhjD"/>
    <property type="match status" value="1"/>
</dbReference>
<dbReference type="RefSeq" id="WP_306982766.1">
    <property type="nucleotide sequence ID" value="NZ_JAUSUA010000003.1"/>
</dbReference>
<accession>A0ABT9YIB3</accession>
<reference evidence="1 2" key="1">
    <citation type="submission" date="2023-07" db="EMBL/GenBank/DDBJ databases">
        <title>Genomic Encyclopedia of Type Strains, Phase IV (KMG-IV): sequencing the most valuable type-strain genomes for metagenomic binning, comparative biology and taxonomic classification.</title>
        <authorList>
            <person name="Goeker M."/>
        </authorList>
    </citation>
    <scope>NUCLEOTIDE SEQUENCE [LARGE SCALE GENOMIC DNA]</scope>
    <source>
        <strain evidence="1 2">DSM 19154</strain>
    </source>
</reference>
<keyword evidence="2" id="KW-1185">Reference proteome</keyword>
<organism evidence="1 2">
    <name type="scientific">Alkalicoccobacillus murimartini</name>
    <dbReference type="NCBI Taxonomy" id="171685"/>
    <lineage>
        <taxon>Bacteria</taxon>
        <taxon>Bacillati</taxon>
        <taxon>Bacillota</taxon>
        <taxon>Bacilli</taxon>
        <taxon>Bacillales</taxon>
        <taxon>Bacillaceae</taxon>
        <taxon>Alkalicoccobacillus</taxon>
    </lineage>
</organism>
<proteinExistence type="predicted"/>
<evidence type="ECO:0000313" key="1">
    <source>
        <dbReference type="EMBL" id="MDQ0207446.1"/>
    </source>
</evidence>